<reference evidence="6" key="1">
    <citation type="submission" date="2025-08" db="UniProtKB">
        <authorList>
            <consortium name="RefSeq"/>
        </authorList>
    </citation>
    <scope>IDENTIFICATION</scope>
</reference>
<evidence type="ECO:0000259" key="2">
    <source>
        <dbReference type="Pfam" id="PF05970"/>
    </source>
</evidence>
<dbReference type="InterPro" id="IPR027417">
    <property type="entry name" value="P-loop_NTPase"/>
</dbReference>
<gene>
    <name evidence="6" type="primary">LOC106811370</name>
</gene>
<evidence type="ECO:0000259" key="4">
    <source>
        <dbReference type="Pfam" id="PF21530"/>
    </source>
</evidence>
<feature type="domain" description="Helitron helicase-like" evidence="3">
    <location>
        <begin position="2"/>
        <end position="131"/>
    </location>
</feature>
<dbReference type="InterPro" id="IPR010285">
    <property type="entry name" value="DNA_helicase_pif1-like_DEAD"/>
</dbReference>
<dbReference type="Pfam" id="PF05970">
    <property type="entry name" value="PIF1"/>
    <property type="match status" value="1"/>
</dbReference>
<evidence type="ECO:0000313" key="6">
    <source>
        <dbReference type="RefSeq" id="XP_014670443.1"/>
    </source>
</evidence>
<keyword evidence="1" id="KW-0067">ATP-binding</keyword>
<dbReference type="InterPro" id="IPR025476">
    <property type="entry name" value="Helitron_helicase-like"/>
</dbReference>
<keyword evidence="1" id="KW-0233">DNA recombination</keyword>
<dbReference type="Proteomes" id="UP000695022">
    <property type="component" value="Unplaced"/>
</dbReference>
<keyword evidence="1" id="KW-0547">Nucleotide-binding</keyword>
<feature type="domain" description="DNA helicase Pif1-like 2B" evidence="4">
    <location>
        <begin position="866"/>
        <end position="912"/>
    </location>
</feature>
<feature type="domain" description="DNA helicase Pif1-like DEAD-box helicase" evidence="2">
    <location>
        <begin position="566"/>
        <end position="779"/>
    </location>
</feature>
<evidence type="ECO:0000313" key="5">
    <source>
        <dbReference type="Proteomes" id="UP000695022"/>
    </source>
</evidence>
<keyword evidence="1" id="KW-0227">DNA damage</keyword>
<keyword evidence="5" id="KW-1185">Reference proteome</keyword>
<dbReference type="Pfam" id="PF21530">
    <property type="entry name" value="Pif1_2B_dom"/>
    <property type="match status" value="1"/>
</dbReference>
<accession>A0ABM1EE22</accession>
<dbReference type="PANTHER" id="PTHR10492">
    <property type="match status" value="1"/>
</dbReference>
<evidence type="ECO:0000259" key="3">
    <source>
        <dbReference type="Pfam" id="PF14214"/>
    </source>
</evidence>
<comment type="similarity">
    <text evidence="1">Belongs to the helicase family.</text>
</comment>
<dbReference type="Gene3D" id="3.40.50.300">
    <property type="entry name" value="P-loop containing nucleotide triphosphate hydrolases"/>
    <property type="match status" value="2"/>
</dbReference>
<keyword evidence="1" id="KW-0378">Hydrolase</keyword>
<organism evidence="5 6">
    <name type="scientific">Priapulus caudatus</name>
    <name type="common">Priapulid worm</name>
    <dbReference type="NCBI Taxonomy" id="37621"/>
    <lineage>
        <taxon>Eukaryota</taxon>
        <taxon>Metazoa</taxon>
        <taxon>Ecdysozoa</taxon>
        <taxon>Scalidophora</taxon>
        <taxon>Priapulida</taxon>
        <taxon>Priapulimorpha</taxon>
        <taxon>Priapulimorphida</taxon>
        <taxon>Priapulidae</taxon>
        <taxon>Priapulus</taxon>
    </lineage>
</organism>
<dbReference type="EC" id="5.6.2.3" evidence="1"/>
<proteinExistence type="inferred from homology"/>
<dbReference type="Pfam" id="PF14214">
    <property type="entry name" value="Helitron_like_N"/>
    <property type="match status" value="1"/>
</dbReference>
<protein>
    <recommendedName>
        <fullName evidence="1">ATP-dependent DNA helicase</fullName>
        <ecNumber evidence="1">5.6.2.3</ecNumber>
    </recommendedName>
</protein>
<name>A0ABM1EE22_PRICU</name>
<comment type="cofactor">
    <cofactor evidence="1">
        <name>Mg(2+)</name>
        <dbReference type="ChEBI" id="CHEBI:18420"/>
    </cofactor>
</comment>
<dbReference type="CDD" id="cd18809">
    <property type="entry name" value="SF1_C_RecD"/>
    <property type="match status" value="1"/>
</dbReference>
<dbReference type="RefSeq" id="XP_014670443.1">
    <property type="nucleotide sequence ID" value="XM_014814957.1"/>
</dbReference>
<dbReference type="GeneID" id="106811370"/>
<sequence length="1030" mass="116942">MYQGLMDHLALQATEHNLTPRKLVILPSSFQGSPRAMQQNFQDAMAIVSKHGRPDLFITFTCNPTCKDILDSLLPNQRPEHRPDIVSRVFKLHLAELLDDIRNKHVLGVPIAYIYVIEFQKRGLPHCHLLLILAEGSKLKEPADIDSVISAEIPDQQSEPHLYNIVKSTMVHGPCGSFNHASPYMVDNKCSKDYPKAFQDSTALAVNGYPLYRRRDNGRTIIVGRHEIDNRWIVPYNPYLTKKFYAHINVEACTSIKSVKYLFKYVYKGHDCANVRITQTDELTHDEVHTFLDTRYVSAPEAFWRLSEFHMHQQSHTVYRLAIHLPNQQHVYFEKGNHESAMLAASAHDTMLTAYFTINSRNPTPYLYTQLPNHFVWQNQTHQWTPRKQRGDKILPRIYSVSPKDTEKYCLRILLHHVTGATSFEHLRTIDDQVLPTFKEACIQRHLLTDDKEWDYALKEASRFQMPSQLRALFATICMYCLPTHASTLWDSHKVAMTEDYTDLHHLSPTAAEQKALLHIDSILRQASMKCSDFNLPLMDTQEIITNDTPQFNVSPQQAQELIAKLNDDQHSFVQAVIQDLHDIQTAATPKCRAYFLDGPGGTGKTLCYNTLISYCHSERQLVAATAWTGIAATLLTDGRTVHNLFKLPVPILDTSVSNVKPNSNHADFLRSVTLFIIDEASMIPSNALTAIDKMLRDIADIDIPFGGKIFVLGGDFRQVLPVIPKKPPAVVIENCLKRSPLWPHLTLHHLTKNMRALQSEQTFASWLLHLGNGQLHADTNIQNTIQIPPECNIVSQHTNIVDQIFSDLTQPRNLATTVILTPTNDSSLRINDSVIERLPGTPKLYTSADRAICVDEKEAQQYPLEFLNSITPTGMPPHRLLLKQESIVMLLRNLDVKRGLCNGTRLLVRHLHNHVIDAEIITGSSKGQLVLIPRIKLAPSDANLPFILERTQFPIRASYCMTINKAQGQTFNKVGIFLPQSVFSHGQLYVAFSRARRFQDIFVQVLQSPTQGVFNNKTVTNNIVYKEVL</sequence>
<keyword evidence="1" id="KW-0347">Helicase</keyword>
<dbReference type="PANTHER" id="PTHR10492:SF57">
    <property type="entry name" value="ATP-DEPENDENT DNA HELICASE"/>
    <property type="match status" value="1"/>
</dbReference>
<dbReference type="InterPro" id="IPR049163">
    <property type="entry name" value="Pif1-like_2B_dom"/>
</dbReference>
<keyword evidence="1" id="KW-0234">DNA repair</keyword>
<dbReference type="SUPFAM" id="SSF52540">
    <property type="entry name" value="P-loop containing nucleoside triphosphate hydrolases"/>
    <property type="match status" value="2"/>
</dbReference>
<comment type="catalytic activity">
    <reaction evidence="1">
        <text>ATP + H2O = ADP + phosphate + H(+)</text>
        <dbReference type="Rhea" id="RHEA:13065"/>
        <dbReference type="ChEBI" id="CHEBI:15377"/>
        <dbReference type="ChEBI" id="CHEBI:15378"/>
        <dbReference type="ChEBI" id="CHEBI:30616"/>
        <dbReference type="ChEBI" id="CHEBI:43474"/>
        <dbReference type="ChEBI" id="CHEBI:456216"/>
        <dbReference type="EC" id="5.6.2.3"/>
    </reaction>
</comment>
<evidence type="ECO:0000256" key="1">
    <source>
        <dbReference type="RuleBase" id="RU363044"/>
    </source>
</evidence>